<dbReference type="EMBL" id="JASKHM010000002">
    <property type="protein sequence ID" value="MEQ4481851.1"/>
    <property type="molecule type" value="Genomic_DNA"/>
</dbReference>
<feature type="transmembrane region" description="Helical" evidence="6">
    <location>
        <begin position="323"/>
        <end position="345"/>
    </location>
</feature>
<evidence type="ECO:0000313" key="7">
    <source>
        <dbReference type="EMBL" id="MEQ4481851.1"/>
    </source>
</evidence>
<evidence type="ECO:0000313" key="8">
    <source>
        <dbReference type="Proteomes" id="UP001493487"/>
    </source>
</evidence>
<dbReference type="PANTHER" id="PTHR47089:SF1">
    <property type="entry name" value="GUANOSINE ABC TRANSPORTER PERMEASE PROTEIN NUPP"/>
    <property type="match status" value="1"/>
</dbReference>
<organism evidence="7 8">
    <name type="scientific">Cohnella silvisoli</name>
    <dbReference type="NCBI Taxonomy" id="2873699"/>
    <lineage>
        <taxon>Bacteria</taxon>
        <taxon>Bacillati</taxon>
        <taxon>Bacillota</taxon>
        <taxon>Bacilli</taxon>
        <taxon>Bacillales</taxon>
        <taxon>Paenibacillaceae</taxon>
        <taxon>Cohnella</taxon>
    </lineage>
</organism>
<dbReference type="RefSeq" id="WP_232189381.1">
    <property type="nucleotide sequence ID" value="NZ_JAIOAP010000019.1"/>
</dbReference>
<gene>
    <name evidence="7" type="ORF">QJS35_05510</name>
</gene>
<keyword evidence="8" id="KW-1185">Reference proteome</keyword>
<feature type="transmembrane region" description="Helical" evidence="6">
    <location>
        <begin position="56"/>
        <end position="77"/>
    </location>
</feature>
<reference evidence="7 8" key="1">
    <citation type="journal article" date="2023" name="Genome Announc.">
        <title>Pan-Genome Analyses of the Genus Cohnella and Proposal of the Novel Species Cohnella silvisoli sp. nov., Isolated from Forest Soil.</title>
        <authorList>
            <person name="Wang C."/>
            <person name="Mao L."/>
            <person name="Bao G."/>
            <person name="Zhu H."/>
        </authorList>
    </citation>
    <scope>NUCLEOTIDE SEQUENCE [LARGE SCALE GENOMIC DNA]</scope>
    <source>
        <strain evidence="7 8">NL03-T5-1</strain>
    </source>
</reference>
<proteinExistence type="predicted"/>
<evidence type="ECO:0000256" key="2">
    <source>
        <dbReference type="ARBA" id="ARBA00022475"/>
    </source>
</evidence>
<protein>
    <submittedName>
        <fullName evidence="7">ABC transporter permease</fullName>
    </submittedName>
</protein>
<feature type="transmembrane region" description="Helical" evidence="6">
    <location>
        <begin position="195"/>
        <end position="213"/>
    </location>
</feature>
<evidence type="ECO:0000256" key="3">
    <source>
        <dbReference type="ARBA" id="ARBA00022692"/>
    </source>
</evidence>
<evidence type="ECO:0000256" key="1">
    <source>
        <dbReference type="ARBA" id="ARBA00004651"/>
    </source>
</evidence>
<evidence type="ECO:0000256" key="6">
    <source>
        <dbReference type="SAM" id="Phobius"/>
    </source>
</evidence>
<keyword evidence="3 6" id="KW-0812">Transmembrane</keyword>
<feature type="transmembrane region" description="Helical" evidence="6">
    <location>
        <begin position="89"/>
        <end position="108"/>
    </location>
</feature>
<dbReference type="CDD" id="cd06580">
    <property type="entry name" value="TM_PBP1_transp_TpRbsC_like"/>
    <property type="match status" value="1"/>
</dbReference>
<feature type="transmembrane region" description="Helical" evidence="6">
    <location>
        <begin position="114"/>
        <end position="133"/>
    </location>
</feature>
<evidence type="ECO:0000256" key="5">
    <source>
        <dbReference type="ARBA" id="ARBA00023136"/>
    </source>
</evidence>
<feature type="transmembrane region" description="Helical" evidence="6">
    <location>
        <begin position="243"/>
        <end position="264"/>
    </location>
</feature>
<comment type="caution">
    <text evidence="7">The sequence shown here is derived from an EMBL/GenBank/DDBJ whole genome shotgun (WGS) entry which is preliminary data.</text>
</comment>
<keyword evidence="2" id="KW-1003">Cell membrane</keyword>
<dbReference type="Pfam" id="PF02653">
    <property type="entry name" value="BPD_transp_2"/>
    <property type="match status" value="1"/>
</dbReference>
<sequence>MNKLIKAITGGSAIVPIVAIILGLLVGAIIMLIGGYDPILAYRSLINKVFGNPYDFGETLTAITPLIFTGLSVAFAFRTGLFNIGAEGQYIMGMTGATIIGVSVHLPWYIHAPLAVIVGALFGGFWGMIAGYLKAARGVNEVITTIMLNWIALHLANYIVNDYLLEPGKGRSYMIDESASVTIGWLSRLLEDARMHWGMLIALLAVVFFYVFLWRTKQGYELRVVGHNPDAAKYAGINVNRGVVKAMFISGVLAGLAGVFQVLGVFLNQAVSASHTGHGFDGIAVALLGGNNPVGVLLGAILFGSLSYGAAGMSFGADVPPEIIRIVIGTVIFFVAAPGIIRWIIKRRLPGKKSKGEVI</sequence>
<evidence type="ECO:0000256" key="4">
    <source>
        <dbReference type="ARBA" id="ARBA00022989"/>
    </source>
</evidence>
<feature type="transmembrane region" description="Helical" evidence="6">
    <location>
        <begin position="142"/>
        <end position="160"/>
    </location>
</feature>
<dbReference type="Proteomes" id="UP001493487">
    <property type="component" value="Unassembled WGS sequence"/>
</dbReference>
<dbReference type="PANTHER" id="PTHR47089">
    <property type="entry name" value="ABC TRANSPORTER, PERMEASE PROTEIN"/>
    <property type="match status" value="1"/>
</dbReference>
<feature type="transmembrane region" description="Helical" evidence="6">
    <location>
        <begin position="12"/>
        <end position="36"/>
    </location>
</feature>
<dbReference type="InterPro" id="IPR001851">
    <property type="entry name" value="ABC_transp_permease"/>
</dbReference>
<keyword evidence="4 6" id="KW-1133">Transmembrane helix</keyword>
<comment type="subcellular location">
    <subcellularLocation>
        <location evidence="1">Cell membrane</location>
        <topology evidence="1">Multi-pass membrane protein</topology>
    </subcellularLocation>
</comment>
<keyword evidence="5 6" id="KW-0472">Membrane</keyword>
<accession>A0ABV1KP41</accession>
<feature type="transmembrane region" description="Helical" evidence="6">
    <location>
        <begin position="296"/>
        <end position="317"/>
    </location>
</feature>
<name>A0ABV1KP41_9BACL</name>